<dbReference type="InterPro" id="IPR020915">
    <property type="entry name" value="UPF0311"/>
</dbReference>
<evidence type="ECO:0000256" key="1">
    <source>
        <dbReference type="HAMAP-Rule" id="MF_00775"/>
    </source>
</evidence>
<organism evidence="2 3">
    <name type="scientific">Bradyrhizobium erythrophlei</name>
    <dbReference type="NCBI Taxonomy" id="1437360"/>
    <lineage>
        <taxon>Bacteria</taxon>
        <taxon>Pseudomonadati</taxon>
        <taxon>Pseudomonadota</taxon>
        <taxon>Alphaproteobacteria</taxon>
        <taxon>Hyphomicrobiales</taxon>
        <taxon>Nitrobacteraceae</taxon>
        <taxon>Bradyrhizobium</taxon>
    </lineage>
</organism>
<keyword evidence="3" id="KW-1185">Reference proteome</keyword>
<name>A0A1M7UC40_9BRAD</name>
<protein>
    <recommendedName>
        <fullName evidence="1">UPF0311 protein SAMN05444170_4323</fullName>
    </recommendedName>
</protein>
<dbReference type="Proteomes" id="UP000184096">
    <property type="component" value="Chromosome I"/>
</dbReference>
<gene>
    <name evidence="2" type="ORF">SAMN05444170_4323</name>
</gene>
<proteinExistence type="inferred from homology"/>
<evidence type="ECO:0000313" key="3">
    <source>
        <dbReference type="Proteomes" id="UP000184096"/>
    </source>
</evidence>
<dbReference type="EMBL" id="LT670849">
    <property type="protein sequence ID" value="SHN80447.1"/>
    <property type="molecule type" value="Genomic_DNA"/>
</dbReference>
<sequence length="164" mass="18119">MTTLAYDNLPDVQRSVKARPLFAMRLSVRPLQVVGATPVGVRRIGVVFGGVFEGERLSGEVLDGGSDWQVLRPDGVLTLDVRLVLKTTDGAEIGMTYRGLRHGAADVLQRIDRGERVDPASYYFRINPVFETASPTYDWLNRILCIGIGDRHADGPVYSVFEVL</sequence>
<dbReference type="RefSeq" id="WP_072820880.1">
    <property type="nucleotide sequence ID" value="NZ_LT670849.1"/>
</dbReference>
<dbReference type="Gene3D" id="2.40.160.20">
    <property type="match status" value="1"/>
</dbReference>
<dbReference type="Pfam" id="PF11578">
    <property type="entry name" value="DUF3237"/>
    <property type="match status" value="1"/>
</dbReference>
<reference evidence="3" key="1">
    <citation type="submission" date="2016-11" db="EMBL/GenBank/DDBJ databases">
        <authorList>
            <person name="Varghese N."/>
            <person name="Submissions S."/>
        </authorList>
    </citation>
    <scope>NUCLEOTIDE SEQUENCE [LARGE SCALE GENOMIC DNA]</scope>
    <source>
        <strain evidence="3">GAS401</strain>
    </source>
</reference>
<dbReference type="HAMAP" id="MF_00775">
    <property type="entry name" value="UPF0311"/>
    <property type="match status" value="1"/>
</dbReference>
<dbReference type="AlphaFoldDB" id="A0A1M7UC40"/>
<accession>A0A1M7UC40</accession>
<dbReference type="PANTHER" id="PTHR37315">
    <property type="entry name" value="UPF0311 PROTEIN BLR7842"/>
    <property type="match status" value="1"/>
</dbReference>
<dbReference type="OrthoDB" id="5294829at2"/>
<evidence type="ECO:0000313" key="2">
    <source>
        <dbReference type="EMBL" id="SHN80447.1"/>
    </source>
</evidence>
<dbReference type="PANTHER" id="PTHR37315:SF1">
    <property type="entry name" value="UPF0311 PROTEIN BLR7842"/>
    <property type="match status" value="1"/>
</dbReference>
<comment type="similarity">
    <text evidence="1">Belongs to the UPF0311 family.</text>
</comment>